<sequence length="91" mass="9943">MRTLPEPDAWQDAVLDRIIEHLAATGAAFTADDAWDPMYGLDPGQVRPGELGAAFQRAHNRGAIRHVGYALSRRRARHGGLLRTWQGAVAA</sequence>
<dbReference type="Proteomes" id="UP000315842">
    <property type="component" value="Unassembled WGS sequence"/>
</dbReference>
<protein>
    <submittedName>
        <fullName evidence="1">Uncharacterized protein</fullName>
    </submittedName>
</protein>
<evidence type="ECO:0000313" key="1">
    <source>
        <dbReference type="EMBL" id="GEA81395.1"/>
    </source>
</evidence>
<proteinExistence type="predicted"/>
<name>A0A4Y3KEE0_CELUD</name>
<keyword evidence="2" id="KW-1185">Reference proteome</keyword>
<reference evidence="1 2" key="1">
    <citation type="submission" date="2019-06" db="EMBL/GenBank/DDBJ databases">
        <title>Whole genome shotgun sequence of Cellulomonas uda NBRC 3747.</title>
        <authorList>
            <person name="Hosoyama A."/>
            <person name="Uohara A."/>
            <person name="Ohji S."/>
            <person name="Ichikawa N."/>
        </authorList>
    </citation>
    <scope>NUCLEOTIDE SEQUENCE [LARGE SCALE GENOMIC DNA]</scope>
    <source>
        <strain evidence="1 2">NBRC 3747</strain>
    </source>
</reference>
<dbReference type="AlphaFoldDB" id="A0A4Y3KEE0"/>
<organism evidence="1 2">
    <name type="scientific">Cellulomonas uda</name>
    <dbReference type="NCBI Taxonomy" id="1714"/>
    <lineage>
        <taxon>Bacteria</taxon>
        <taxon>Bacillati</taxon>
        <taxon>Actinomycetota</taxon>
        <taxon>Actinomycetes</taxon>
        <taxon>Micrococcales</taxon>
        <taxon>Cellulomonadaceae</taxon>
        <taxon>Cellulomonas</taxon>
    </lineage>
</organism>
<comment type="caution">
    <text evidence="1">The sequence shown here is derived from an EMBL/GenBank/DDBJ whole genome shotgun (WGS) entry which is preliminary data.</text>
</comment>
<evidence type="ECO:0000313" key="2">
    <source>
        <dbReference type="Proteomes" id="UP000315842"/>
    </source>
</evidence>
<dbReference type="EMBL" id="BJLP01000028">
    <property type="protein sequence ID" value="GEA81395.1"/>
    <property type="molecule type" value="Genomic_DNA"/>
</dbReference>
<gene>
    <name evidence="1" type="ORF">CUD01_18390</name>
</gene>
<dbReference type="RefSeq" id="WP_141320536.1">
    <property type="nucleotide sequence ID" value="NZ_BJLP01000028.1"/>
</dbReference>
<accession>A0A4Y3KEE0</accession>